<proteinExistence type="predicted"/>
<dbReference type="RefSeq" id="WP_387346047.1">
    <property type="nucleotide sequence ID" value="NZ_JBIAXI010000024.1"/>
</dbReference>
<dbReference type="Proteomes" id="UP001602119">
    <property type="component" value="Unassembled WGS sequence"/>
</dbReference>
<evidence type="ECO:0000313" key="2">
    <source>
        <dbReference type="Proteomes" id="UP001602119"/>
    </source>
</evidence>
<name>A0ABW6VE33_MICFU</name>
<reference evidence="1 2" key="1">
    <citation type="submission" date="2024-10" db="EMBL/GenBank/DDBJ databases">
        <title>The Natural Products Discovery Center: Release of the First 8490 Sequenced Strains for Exploring Actinobacteria Biosynthetic Diversity.</title>
        <authorList>
            <person name="Kalkreuter E."/>
            <person name="Kautsar S.A."/>
            <person name="Yang D."/>
            <person name="Bader C.D."/>
            <person name="Teijaro C.N."/>
            <person name="Fluegel L."/>
            <person name="Davis C.M."/>
            <person name="Simpson J.R."/>
            <person name="Lauterbach L."/>
            <person name="Steele A.D."/>
            <person name="Gui C."/>
            <person name="Meng S."/>
            <person name="Li G."/>
            <person name="Viehrig K."/>
            <person name="Ye F."/>
            <person name="Su P."/>
            <person name="Kiefer A.F."/>
            <person name="Nichols A."/>
            <person name="Cepeda A.J."/>
            <person name="Yan W."/>
            <person name="Fan B."/>
            <person name="Jiang Y."/>
            <person name="Adhikari A."/>
            <person name="Zheng C.-J."/>
            <person name="Schuster L."/>
            <person name="Cowan T.M."/>
            <person name="Smanski M.J."/>
            <person name="Chevrette M.G."/>
            <person name="De Carvalho L.P.S."/>
            <person name="Shen B."/>
        </authorList>
    </citation>
    <scope>NUCLEOTIDE SEQUENCE [LARGE SCALE GENOMIC DNA]</scope>
    <source>
        <strain evidence="1 2">NPDC001281</strain>
    </source>
</reference>
<dbReference type="EMBL" id="JBIAXI010000024">
    <property type="protein sequence ID" value="MFF4777567.1"/>
    <property type="molecule type" value="Genomic_DNA"/>
</dbReference>
<protein>
    <recommendedName>
        <fullName evidence="3">Type II toxin-antitoxin system PemK/MazF family toxin</fullName>
    </recommendedName>
</protein>
<evidence type="ECO:0000313" key="1">
    <source>
        <dbReference type="EMBL" id="MFF4777567.1"/>
    </source>
</evidence>
<sequence length="83" mass="9027">MSSRLFHTVVGNAVIVVELEPDVRTTSLLFVTPLGDEGFALMDYLSTISLSRLGEKVGEITDPDARKRLRAAVRAAFSFADGE</sequence>
<gene>
    <name evidence="1" type="ORF">ACFY05_32390</name>
</gene>
<accession>A0ABW6VE33</accession>
<comment type="caution">
    <text evidence="1">The sequence shown here is derived from an EMBL/GenBank/DDBJ whole genome shotgun (WGS) entry which is preliminary data.</text>
</comment>
<keyword evidence="2" id="KW-1185">Reference proteome</keyword>
<organism evidence="1 2">
    <name type="scientific">Microtetraspora fusca</name>
    <dbReference type="NCBI Taxonomy" id="1997"/>
    <lineage>
        <taxon>Bacteria</taxon>
        <taxon>Bacillati</taxon>
        <taxon>Actinomycetota</taxon>
        <taxon>Actinomycetes</taxon>
        <taxon>Streptosporangiales</taxon>
        <taxon>Streptosporangiaceae</taxon>
        <taxon>Microtetraspora</taxon>
    </lineage>
</organism>
<evidence type="ECO:0008006" key="3">
    <source>
        <dbReference type="Google" id="ProtNLM"/>
    </source>
</evidence>